<dbReference type="SUPFAM" id="SSF81606">
    <property type="entry name" value="PP2C-like"/>
    <property type="match status" value="1"/>
</dbReference>
<comment type="caution">
    <text evidence="2">The sequence shown here is derived from an EMBL/GenBank/DDBJ whole genome shotgun (WGS) entry which is preliminary data.</text>
</comment>
<evidence type="ECO:0000313" key="3">
    <source>
        <dbReference type="Proteomes" id="UP000654075"/>
    </source>
</evidence>
<accession>A0A813FSR5</accession>
<dbReference type="Gene3D" id="3.60.40.10">
    <property type="entry name" value="PPM-type phosphatase domain"/>
    <property type="match status" value="1"/>
</dbReference>
<dbReference type="InterPro" id="IPR036457">
    <property type="entry name" value="PPM-type-like_dom_sf"/>
</dbReference>
<keyword evidence="3" id="KW-1185">Reference proteome</keyword>
<name>A0A813FSR5_POLGL</name>
<dbReference type="OMA" id="HANEDPP"/>
<dbReference type="PANTHER" id="PTHR47992">
    <property type="entry name" value="PROTEIN PHOSPHATASE"/>
    <property type="match status" value="1"/>
</dbReference>
<proteinExistence type="predicted"/>
<dbReference type="GO" id="GO:0004722">
    <property type="term" value="F:protein serine/threonine phosphatase activity"/>
    <property type="evidence" value="ECO:0007669"/>
    <property type="project" value="InterPro"/>
</dbReference>
<gene>
    <name evidence="2" type="ORF">PGLA1383_LOCUS33052</name>
</gene>
<dbReference type="Pfam" id="PF00481">
    <property type="entry name" value="PP2C"/>
    <property type="match status" value="1"/>
</dbReference>
<organism evidence="2 3">
    <name type="scientific">Polarella glacialis</name>
    <name type="common">Dinoflagellate</name>
    <dbReference type="NCBI Taxonomy" id="89957"/>
    <lineage>
        <taxon>Eukaryota</taxon>
        <taxon>Sar</taxon>
        <taxon>Alveolata</taxon>
        <taxon>Dinophyceae</taxon>
        <taxon>Suessiales</taxon>
        <taxon>Suessiaceae</taxon>
        <taxon>Polarella</taxon>
    </lineage>
</organism>
<sequence>MADGGGLTSGGIGASSTDASASPAVLYEVTAFTEFPRWDVGIQQTIGGRRTQEDRFAVCPHLHEESAGFFGVWDGTVDDFAADQIRFLVLPAVLRSPHWAAFQASKAEAADGATPTQDMLLTLEQCMREAFIAADDELVQMCRERSNHYSSCTGVVVLIVAGVLTVAHLGDSRAALGSGSAEGGALRAEFLTVDHKPDQPPERQRIEQSGGSVEYLHDVFNKPFIRGGDFTERKARGEKPMQLQYSRAFGGKDLKPYGLSNIPDVKQVMMSPQHRVLVIASDGLWDVCSEATAVSLAMEARQRGQDACHALIQHALGEHARLGGTADNVTVVIVFFK</sequence>
<reference evidence="2" key="1">
    <citation type="submission" date="2021-02" db="EMBL/GenBank/DDBJ databases">
        <authorList>
            <person name="Dougan E. K."/>
            <person name="Rhodes N."/>
            <person name="Thang M."/>
            <person name="Chan C."/>
        </authorList>
    </citation>
    <scope>NUCLEOTIDE SEQUENCE</scope>
</reference>
<protein>
    <recommendedName>
        <fullName evidence="1">PPM-type phosphatase domain-containing protein</fullName>
    </recommendedName>
</protein>
<evidence type="ECO:0000259" key="1">
    <source>
        <dbReference type="PROSITE" id="PS51746"/>
    </source>
</evidence>
<dbReference type="InterPro" id="IPR001932">
    <property type="entry name" value="PPM-type_phosphatase-like_dom"/>
</dbReference>
<dbReference type="OrthoDB" id="10264738at2759"/>
<dbReference type="AlphaFoldDB" id="A0A813FSR5"/>
<evidence type="ECO:0000313" key="2">
    <source>
        <dbReference type="EMBL" id="CAE8615336.1"/>
    </source>
</evidence>
<dbReference type="SMART" id="SM00332">
    <property type="entry name" value="PP2Cc"/>
    <property type="match status" value="1"/>
</dbReference>
<dbReference type="CDD" id="cd00143">
    <property type="entry name" value="PP2Cc"/>
    <property type="match status" value="1"/>
</dbReference>
<dbReference type="InterPro" id="IPR015655">
    <property type="entry name" value="PP2C"/>
</dbReference>
<dbReference type="PROSITE" id="PS51746">
    <property type="entry name" value="PPM_2"/>
    <property type="match status" value="1"/>
</dbReference>
<feature type="domain" description="PPM-type phosphatase" evidence="1">
    <location>
        <begin position="39"/>
        <end position="336"/>
    </location>
</feature>
<dbReference type="Proteomes" id="UP000654075">
    <property type="component" value="Unassembled WGS sequence"/>
</dbReference>
<dbReference type="EMBL" id="CAJNNV010025607">
    <property type="protein sequence ID" value="CAE8615336.1"/>
    <property type="molecule type" value="Genomic_DNA"/>
</dbReference>